<dbReference type="PANTHER" id="PTHR43547:SF2">
    <property type="entry name" value="HYBRID SIGNAL TRANSDUCTION HISTIDINE KINASE C"/>
    <property type="match status" value="1"/>
</dbReference>
<dbReference type="SMART" id="SM00091">
    <property type="entry name" value="PAS"/>
    <property type="match status" value="1"/>
</dbReference>
<dbReference type="CDD" id="cd00082">
    <property type="entry name" value="HisKA"/>
    <property type="match status" value="1"/>
</dbReference>
<dbReference type="InterPro" id="IPR036097">
    <property type="entry name" value="HisK_dim/P_sf"/>
</dbReference>
<comment type="caution">
    <text evidence="8">The sequence shown here is derived from an EMBL/GenBank/DDBJ whole genome shotgun (WGS) entry which is preliminary data.</text>
</comment>
<dbReference type="PROSITE" id="PS50109">
    <property type="entry name" value="HIS_KIN"/>
    <property type="match status" value="1"/>
</dbReference>
<dbReference type="InterPro" id="IPR001789">
    <property type="entry name" value="Sig_transdc_resp-reg_receiver"/>
</dbReference>
<evidence type="ECO:0000256" key="3">
    <source>
        <dbReference type="ARBA" id="ARBA00022553"/>
    </source>
</evidence>
<feature type="domain" description="Histidine kinase" evidence="5">
    <location>
        <begin position="299"/>
        <end position="517"/>
    </location>
</feature>
<dbReference type="EC" id="2.7.13.3" evidence="2"/>
<dbReference type="InterPro" id="IPR013767">
    <property type="entry name" value="PAS_fold"/>
</dbReference>
<dbReference type="InterPro" id="IPR011006">
    <property type="entry name" value="CheY-like_superfamily"/>
</dbReference>
<dbReference type="Gene3D" id="1.10.287.130">
    <property type="match status" value="1"/>
</dbReference>
<proteinExistence type="predicted"/>
<dbReference type="InterPro" id="IPR035965">
    <property type="entry name" value="PAS-like_dom_sf"/>
</dbReference>
<dbReference type="Gene3D" id="3.40.50.2300">
    <property type="match status" value="1"/>
</dbReference>
<gene>
    <name evidence="8" type="ORF">ENS29_04895</name>
</gene>
<dbReference type="Gene3D" id="3.30.565.10">
    <property type="entry name" value="Histidine kinase-like ATPase, C-terminal domain"/>
    <property type="match status" value="1"/>
</dbReference>
<dbReference type="InterPro" id="IPR005467">
    <property type="entry name" value="His_kinase_dom"/>
</dbReference>
<dbReference type="InterPro" id="IPR004358">
    <property type="entry name" value="Sig_transdc_His_kin-like_C"/>
</dbReference>
<dbReference type="SMART" id="SM00388">
    <property type="entry name" value="HisKA"/>
    <property type="match status" value="1"/>
</dbReference>
<dbReference type="PROSITE" id="PS50112">
    <property type="entry name" value="PAS"/>
    <property type="match status" value="1"/>
</dbReference>
<dbReference type="PANTHER" id="PTHR43547">
    <property type="entry name" value="TWO-COMPONENT HISTIDINE KINASE"/>
    <property type="match status" value="1"/>
</dbReference>
<dbReference type="SUPFAM" id="SSF55874">
    <property type="entry name" value="ATPase domain of HSP90 chaperone/DNA topoisomerase II/histidine kinase"/>
    <property type="match status" value="1"/>
</dbReference>
<accession>A0A7C4RR92</accession>
<dbReference type="Pfam" id="PF00512">
    <property type="entry name" value="HisKA"/>
    <property type="match status" value="1"/>
</dbReference>
<evidence type="ECO:0000256" key="1">
    <source>
        <dbReference type="ARBA" id="ARBA00000085"/>
    </source>
</evidence>
<dbReference type="SUPFAM" id="SSF52172">
    <property type="entry name" value="CheY-like"/>
    <property type="match status" value="1"/>
</dbReference>
<protein>
    <recommendedName>
        <fullName evidence="2">histidine kinase</fullName>
        <ecNumber evidence="2">2.7.13.3</ecNumber>
    </recommendedName>
</protein>
<dbReference type="Pfam" id="PF00989">
    <property type="entry name" value="PAS"/>
    <property type="match status" value="1"/>
</dbReference>
<evidence type="ECO:0000313" key="8">
    <source>
        <dbReference type="EMBL" id="HGU32176.1"/>
    </source>
</evidence>
<dbReference type="EMBL" id="DSUH01000110">
    <property type="protein sequence ID" value="HGU32176.1"/>
    <property type="molecule type" value="Genomic_DNA"/>
</dbReference>
<dbReference type="PROSITE" id="PS50330">
    <property type="entry name" value="UIM"/>
    <property type="match status" value="1"/>
</dbReference>
<dbReference type="AlphaFoldDB" id="A0A7C4RR92"/>
<keyword evidence="8" id="KW-0418">Kinase</keyword>
<dbReference type="NCBIfam" id="TIGR00229">
    <property type="entry name" value="sensory_box"/>
    <property type="match status" value="1"/>
</dbReference>
<evidence type="ECO:0000259" key="7">
    <source>
        <dbReference type="PROSITE" id="PS50112"/>
    </source>
</evidence>
<dbReference type="SMART" id="SM00387">
    <property type="entry name" value="HATPase_c"/>
    <property type="match status" value="1"/>
</dbReference>
<dbReference type="GO" id="GO:0006355">
    <property type="term" value="P:regulation of DNA-templated transcription"/>
    <property type="evidence" value="ECO:0007669"/>
    <property type="project" value="InterPro"/>
</dbReference>
<evidence type="ECO:0000259" key="5">
    <source>
        <dbReference type="PROSITE" id="PS50109"/>
    </source>
</evidence>
<dbReference type="InterPro" id="IPR003594">
    <property type="entry name" value="HATPase_dom"/>
</dbReference>
<evidence type="ECO:0000256" key="4">
    <source>
        <dbReference type="PROSITE-ProRule" id="PRU00169"/>
    </source>
</evidence>
<evidence type="ECO:0000259" key="6">
    <source>
        <dbReference type="PROSITE" id="PS50110"/>
    </source>
</evidence>
<reference evidence="8" key="1">
    <citation type="journal article" date="2020" name="mSystems">
        <title>Genome- and Community-Level Interaction Insights into Carbon Utilization and Element Cycling Functions of Hydrothermarchaeota in Hydrothermal Sediment.</title>
        <authorList>
            <person name="Zhou Z."/>
            <person name="Liu Y."/>
            <person name="Xu W."/>
            <person name="Pan J."/>
            <person name="Luo Z.H."/>
            <person name="Li M."/>
        </authorList>
    </citation>
    <scope>NUCLEOTIDE SEQUENCE [LARGE SCALE GENOMIC DNA]</scope>
    <source>
        <strain evidence="8">SpSt-477</strain>
    </source>
</reference>
<dbReference type="SMART" id="SM00448">
    <property type="entry name" value="REC"/>
    <property type="match status" value="1"/>
</dbReference>
<feature type="domain" description="Response regulatory" evidence="6">
    <location>
        <begin position="8"/>
        <end position="122"/>
    </location>
</feature>
<dbReference type="InterPro" id="IPR003903">
    <property type="entry name" value="UIM_dom"/>
</dbReference>
<dbReference type="PRINTS" id="PR00344">
    <property type="entry name" value="BCTRLSENSOR"/>
</dbReference>
<dbReference type="Pfam" id="PF02518">
    <property type="entry name" value="HATPase_c"/>
    <property type="match status" value="1"/>
</dbReference>
<feature type="domain" description="PAS" evidence="7">
    <location>
        <begin position="152"/>
        <end position="217"/>
    </location>
</feature>
<evidence type="ECO:0000256" key="2">
    <source>
        <dbReference type="ARBA" id="ARBA00012438"/>
    </source>
</evidence>
<sequence>MKEGTGWTIVVMDDEPDIREVISMSLEDEGYRVFSASDGEAGVHLCREHRPQIVLTDIRMPVMDGIEVLRCLKAETPDIEVIVATAFGEIETAIRALQNDASDFITKPIGQDALAMALQRARNRYTSRKQLRDYTSLLEHENARTSQELLSNLAFQKNLIESAMDGIVGAGTDGCIRIFNRAMEKLLSMNRSAVVGKTLLKALFASDVYERFLQDLRSERFGGANVLALYETQLIDAAGKPVPVQASAVVMSEIPSEGAGIVCYFRDLRYIRRLEQELADQSHILHQDKMMSLGRLAASIIHEINNPLAGILNYVRLMIRRLEKPHIDEALLDKFRRDLDVVFRETERCSKIVSNLLLFSRKSEPVFSDVDIRELIDRCMLLSGHKLELSRIQWTVTVAEGLPKIRGDMNQLQQALINLIFNAVDAMPDGGKLRIEAAAADNEKAVTLAVTDTGTGIAPDVLPHIFEPFFSTKAEGYGVGLGLSTVYGIVDRHGGTIDVWSTPGVGTTFTLKLPVDDSAQVRTDGSRC</sequence>
<dbReference type="CDD" id="cd00130">
    <property type="entry name" value="PAS"/>
    <property type="match status" value="1"/>
</dbReference>
<keyword evidence="8" id="KW-0808">Transferase</keyword>
<dbReference type="GO" id="GO:0000155">
    <property type="term" value="F:phosphorelay sensor kinase activity"/>
    <property type="evidence" value="ECO:0007669"/>
    <property type="project" value="InterPro"/>
</dbReference>
<dbReference type="Pfam" id="PF00072">
    <property type="entry name" value="Response_reg"/>
    <property type="match status" value="1"/>
</dbReference>
<comment type="catalytic activity">
    <reaction evidence="1">
        <text>ATP + protein L-histidine = ADP + protein N-phospho-L-histidine.</text>
        <dbReference type="EC" id="2.7.13.3"/>
    </reaction>
</comment>
<dbReference type="InterPro" id="IPR003661">
    <property type="entry name" value="HisK_dim/P_dom"/>
</dbReference>
<dbReference type="PROSITE" id="PS50110">
    <property type="entry name" value="RESPONSE_REGULATORY"/>
    <property type="match status" value="1"/>
</dbReference>
<organism evidence="8">
    <name type="scientific">Desulfatirhabdium butyrativorans</name>
    <dbReference type="NCBI Taxonomy" id="340467"/>
    <lineage>
        <taxon>Bacteria</taxon>
        <taxon>Pseudomonadati</taxon>
        <taxon>Thermodesulfobacteriota</taxon>
        <taxon>Desulfobacteria</taxon>
        <taxon>Desulfobacterales</taxon>
        <taxon>Desulfatirhabdiaceae</taxon>
        <taxon>Desulfatirhabdium</taxon>
    </lineage>
</organism>
<dbReference type="SUPFAM" id="SSF47384">
    <property type="entry name" value="Homodimeric domain of signal transducing histidine kinase"/>
    <property type="match status" value="1"/>
</dbReference>
<name>A0A7C4RR92_9BACT</name>
<dbReference type="InterPro" id="IPR036890">
    <property type="entry name" value="HATPase_C_sf"/>
</dbReference>
<dbReference type="Gene3D" id="3.30.450.20">
    <property type="entry name" value="PAS domain"/>
    <property type="match status" value="1"/>
</dbReference>
<feature type="modified residue" description="4-aspartylphosphate" evidence="4">
    <location>
        <position position="57"/>
    </location>
</feature>
<keyword evidence="3 4" id="KW-0597">Phosphoprotein</keyword>
<dbReference type="SUPFAM" id="SSF55785">
    <property type="entry name" value="PYP-like sensor domain (PAS domain)"/>
    <property type="match status" value="1"/>
</dbReference>
<dbReference type="InterPro" id="IPR000014">
    <property type="entry name" value="PAS"/>
</dbReference>